<evidence type="ECO:0000259" key="3">
    <source>
        <dbReference type="Pfam" id="PF01108"/>
    </source>
</evidence>
<dbReference type="AlphaFoldDB" id="A0A8C1FBJ8"/>
<dbReference type="InterPro" id="IPR050650">
    <property type="entry name" value="Type-II_Cytokine-TF_Rcpt"/>
</dbReference>
<feature type="region of interest" description="Disordered" evidence="1">
    <location>
        <begin position="505"/>
        <end position="546"/>
    </location>
</feature>
<evidence type="ECO:0000259" key="4">
    <source>
        <dbReference type="Pfam" id="PF09294"/>
    </source>
</evidence>
<feature type="transmembrane region" description="Helical" evidence="2">
    <location>
        <begin position="6"/>
        <end position="28"/>
    </location>
</feature>
<feature type="region of interest" description="Disordered" evidence="1">
    <location>
        <begin position="373"/>
        <end position="474"/>
    </location>
</feature>
<keyword evidence="2" id="KW-0812">Transmembrane</keyword>
<feature type="compositionally biased region" description="Basic and acidic residues" evidence="1">
    <location>
        <begin position="382"/>
        <end position="394"/>
    </location>
</feature>
<feature type="compositionally biased region" description="Polar residues" evidence="1">
    <location>
        <begin position="405"/>
        <end position="421"/>
    </location>
</feature>
<evidence type="ECO:0000256" key="1">
    <source>
        <dbReference type="SAM" id="MobiDB-lite"/>
    </source>
</evidence>
<accession>A0A8C1FBJ8</accession>
<proteinExistence type="predicted"/>
<dbReference type="InterPro" id="IPR003961">
    <property type="entry name" value="FN3_dom"/>
</dbReference>
<dbReference type="SUPFAM" id="SSF49265">
    <property type="entry name" value="Fibronectin type III"/>
    <property type="match status" value="2"/>
</dbReference>
<dbReference type="InterPro" id="IPR015373">
    <property type="entry name" value="Interferon/interleukin_rcp_dom"/>
</dbReference>
<feature type="compositionally biased region" description="Polar residues" evidence="1">
    <location>
        <begin position="464"/>
        <end position="474"/>
    </location>
</feature>
<sequence length="546" mass="62001">VTGEGHFSYLIGLFVINATIIFFLLAILSSPKNLTVRLLDFKATAEWLPGQGNPPDTRYTLEFITAQKMSGGKWNHAQHCTNTEILKCQLTFDEQPNELHWNYFVRVKTTFKGTSSNWTTTSKSFQPYGDTLLSPPNVKISTEQKSIKIHFSHWLELKPEVKPLEYLLYLFESSPAEESKFVALISASESPYIFHDVPSGKNYCVNVSASHQQALKDNNFNTTKCIFLLDSTRSFVLVVCIVAMLLIIFSTGIFLPFGCFYHMRLQIKNLSIPKPLVCSSVLVEAHTALCIEHYLIFFSNVFHIFIYNIHLLCVGLKSNFKTNLNFRDTKYPTKWHLQTNDRFTILYNNTVFVCPLQIVIPGYKRVLKPTPEESQPITVIPPKKEMNTERRFSSSEEDSKDGSRFYQSRENLTSAITNVNPPEQDEEAEASNQYDKYTLANDIEDSEENEMSEMDDDSMHPGSESDSGSLCANTLNSSRSSQILQTVTVNTFVKLEMDSNYVEETLSCSSGSGCEREVTAEDEEDSFFFPDSNSESGYEPRPDQVL</sequence>
<dbReference type="Pfam" id="PF01108">
    <property type="entry name" value="Tissue_fac"/>
    <property type="match status" value="1"/>
</dbReference>
<keyword evidence="2" id="KW-1133">Transmembrane helix</keyword>
<dbReference type="GO" id="GO:0004896">
    <property type="term" value="F:cytokine receptor activity"/>
    <property type="evidence" value="ECO:0007669"/>
    <property type="project" value="TreeGrafter"/>
</dbReference>
<feature type="domain" description="Interferon/interleukin receptor" evidence="4">
    <location>
        <begin position="132"/>
        <end position="227"/>
    </location>
</feature>
<evidence type="ECO:0000256" key="2">
    <source>
        <dbReference type="SAM" id="Phobius"/>
    </source>
</evidence>
<evidence type="ECO:0000313" key="6">
    <source>
        <dbReference type="Proteomes" id="UP001108240"/>
    </source>
</evidence>
<dbReference type="PANTHER" id="PTHR20859:SF93">
    <property type="entry name" value="CYTOKINE RECEPTOR FAMILY MEMBER B12-RELATED"/>
    <property type="match status" value="1"/>
</dbReference>
<dbReference type="InterPro" id="IPR036116">
    <property type="entry name" value="FN3_sf"/>
</dbReference>
<dbReference type="Proteomes" id="UP001108240">
    <property type="component" value="Unplaced"/>
</dbReference>
<keyword evidence="6" id="KW-1185">Reference proteome</keyword>
<reference evidence="5" key="1">
    <citation type="submission" date="2025-08" db="UniProtKB">
        <authorList>
            <consortium name="Ensembl"/>
        </authorList>
    </citation>
    <scope>IDENTIFICATION</scope>
</reference>
<reference evidence="5" key="2">
    <citation type="submission" date="2025-09" db="UniProtKB">
        <authorList>
            <consortium name="Ensembl"/>
        </authorList>
    </citation>
    <scope>IDENTIFICATION</scope>
</reference>
<dbReference type="Ensembl" id="ENSCCRT00000097530.2">
    <property type="protein sequence ID" value="ENSCCRP00000089817.2"/>
    <property type="gene ID" value="ENSCCRG00000048707.2"/>
</dbReference>
<dbReference type="Pfam" id="PF09294">
    <property type="entry name" value="Interfer-bind"/>
    <property type="match status" value="1"/>
</dbReference>
<keyword evidence="2" id="KW-0472">Membrane</keyword>
<organism evidence="5 6">
    <name type="scientific">Cyprinus carpio carpio</name>
    <dbReference type="NCBI Taxonomy" id="630221"/>
    <lineage>
        <taxon>Eukaryota</taxon>
        <taxon>Metazoa</taxon>
        <taxon>Chordata</taxon>
        <taxon>Craniata</taxon>
        <taxon>Vertebrata</taxon>
        <taxon>Euteleostomi</taxon>
        <taxon>Actinopterygii</taxon>
        <taxon>Neopterygii</taxon>
        <taxon>Teleostei</taxon>
        <taxon>Ostariophysi</taxon>
        <taxon>Cypriniformes</taxon>
        <taxon>Cyprinidae</taxon>
        <taxon>Cyprininae</taxon>
        <taxon>Cyprinus</taxon>
    </lineage>
</organism>
<name>A0A8C1FBJ8_CYPCA</name>
<feature type="transmembrane region" description="Helical" evidence="2">
    <location>
        <begin position="234"/>
        <end position="255"/>
    </location>
</feature>
<protein>
    <submittedName>
        <fullName evidence="5">Cytokine receptor family member B12</fullName>
    </submittedName>
</protein>
<dbReference type="Gene3D" id="2.60.40.10">
    <property type="entry name" value="Immunoglobulins"/>
    <property type="match status" value="1"/>
</dbReference>
<dbReference type="GeneTree" id="ENSGT00390000012668"/>
<feature type="domain" description="Fibronectin type-III" evidence="3">
    <location>
        <begin position="26"/>
        <end position="118"/>
    </location>
</feature>
<dbReference type="PANTHER" id="PTHR20859">
    <property type="entry name" value="INTERFERON/INTERLEUKIN RECEPTOR"/>
    <property type="match status" value="1"/>
</dbReference>
<dbReference type="OMA" id="SMHPGSE"/>
<feature type="transmembrane region" description="Helical" evidence="2">
    <location>
        <begin position="294"/>
        <end position="316"/>
    </location>
</feature>
<evidence type="ECO:0000313" key="5">
    <source>
        <dbReference type="Ensembl" id="ENSCCRP00000089817.2"/>
    </source>
</evidence>
<feature type="compositionally biased region" description="Acidic residues" evidence="1">
    <location>
        <begin position="442"/>
        <end position="456"/>
    </location>
</feature>
<dbReference type="InterPro" id="IPR013783">
    <property type="entry name" value="Ig-like_fold"/>
</dbReference>
<dbReference type="GO" id="GO:0005886">
    <property type="term" value="C:plasma membrane"/>
    <property type="evidence" value="ECO:0007669"/>
    <property type="project" value="TreeGrafter"/>
</dbReference>